<dbReference type="OrthoDB" id="3260031at2759"/>
<dbReference type="AlphaFoldDB" id="A0A060SU21"/>
<organism evidence="2 3">
    <name type="scientific">Pycnoporus cinnabarinus</name>
    <name type="common">Cinnabar-red polypore</name>
    <name type="synonym">Trametes cinnabarina</name>
    <dbReference type="NCBI Taxonomy" id="5643"/>
    <lineage>
        <taxon>Eukaryota</taxon>
        <taxon>Fungi</taxon>
        <taxon>Dikarya</taxon>
        <taxon>Basidiomycota</taxon>
        <taxon>Agaricomycotina</taxon>
        <taxon>Agaricomycetes</taxon>
        <taxon>Polyporales</taxon>
        <taxon>Polyporaceae</taxon>
        <taxon>Trametes</taxon>
    </lineage>
</organism>
<dbReference type="Proteomes" id="UP000029665">
    <property type="component" value="Unassembled WGS sequence"/>
</dbReference>
<keyword evidence="3" id="KW-1185">Reference proteome</keyword>
<proteinExistence type="predicted"/>
<comment type="caution">
    <text evidence="2">The sequence shown here is derived from an EMBL/GenBank/DDBJ whole genome shotgun (WGS) entry which is preliminary data.</text>
</comment>
<feature type="compositionally biased region" description="Basic and acidic residues" evidence="1">
    <location>
        <begin position="112"/>
        <end position="124"/>
    </location>
</feature>
<evidence type="ECO:0000313" key="3">
    <source>
        <dbReference type="Proteomes" id="UP000029665"/>
    </source>
</evidence>
<sequence>MELNAPEMPALPPGQRWCNCWRYCKAVWRPVPDWKYHRHVQYRVGVTEFFGQQALDNDPEGVGEEAALGNLSSSTSSSSSSEEEHAGRDGNHDGNQADHAHHLDPNPATSHKGHEHEQALDDARTSPSPPWARSPSLCALSPVRLPSPKPEPEHGYSEDVDVPREAYQCEVREAQAFICALREATLDESALDPNTVERLRTPREGVPQILPGERAGLRMFLACGDGSEANYQDNRTAVLELHPDDKIPTYDQVKDLAAGVTGVTAIHTDMCINTCIAFTGPFAPLDRCPHCAEPRYNAVALEQGKTVPRQTFHTFPIGPQLQAMWASPENATLMRHRSTRTHKILAQLETDPASIKIFDDIYFGTDYITEVCAGRIKDDDSVLMLSLNGAQLYVSKGSDCWFYIWVLFDLPPDSCYKKHYVLPGGVIGGPRKPKNIDSFLFPGLHHVAALQREGLRIWDAAQGRMFRSHIYLFFATADGPGMAYLSGLVGHQGVHGCRLYCGLRSRYKAAGSTYYPHASAPTDLSDDKEDWDWAVFSDKATWQAHGKLVESVTRYLPGSFDRPPRNPVKKIHSGYKAWEFLLYVYGLLPGFLRHIQSPHYYVSFCKLAQEHVSSLSARRTDELGTESARALRNSANHFAAFAKRLRSVREAYEPLIPLIHSPRSFAEGTPTGLQYFLILSPSPPHGLDLRRLSVVSTAVIGTRSVSSQSNLAIELLTTRFTNILKRIHFRILNEQLTDLIEPILGFLDYGCEAIQNDLSAAVWFTETVRNLIPVERPSPDEPEDIVEDSFLWYQTPSSSPTPDLRDRTILSPLSSIPSSCEDLDNPMADQFNPPVRPPMPARGHATAPTFDPEQLRTLRRFFQDLETLFERSGVEADRQKKEWVVRYLPIDVAELCESLPEYYGDDKSYEDFRQAIIALYPGASDERKYSVADVENLVAKHAKSSIANISELSAYYRKFFAMTSYLIRQGRLSPAEQSRLFVRGIAPPLWEQISRRLQLKLPDHYPDDPYTLEQVYDAAKFVLHGTLSSASSSSQSANTSSSGLVKTEEIAPILRYLVQAIAEQPGNRGYGGNGFAGPRYQPNAPPPPPPRFPNAPYPQQDARPANNNNNFCHYCGNINCRLRTCPFVEEDTRAGRCRRDVDGRVILPNGSYVPRSLPNFDGVLCAIAFLNGIVEMRTRWFLPISRTRRQRANQAIRQRSSSSQ</sequence>
<evidence type="ECO:0000256" key="1">
    <source>
        <dbReference type="SAM" id="MobiDB-lite"/>
    </source>
</evidence>
<dbReference type="STRING" id="5643.A0A060SU21"/>
<evidence type="ECO:0000313" key="2">
    <source>
        <dbReference type="EMBL" id="CDO77845.1"/>
    </source>
</evidence>
<feature type="compositionally biased region" description="Basic and acidic residues" evidence="1">
    <location>
        <begin position="82"/>
        <end position="104"/>
    </location>
</feature>
<feature type="region of interest" description="Disordered" evidence="1">
    <location>
        <begin position="55"/>
        <end position="158"/>
    </location>
</feature>
<feature type="compositionally biased region" description="Pro residues" evidence="1">
    <location>
        <begin position="1083"/>
        <end position="1096"/>
    </location>
</feature>
<dbReference type="EMBL" id="CCBP010000512">
    <property type="protein sequence ID" value="CDO77845.1"/>
    <property type="molecule type" value="Genomic_DNA"/>
</dbReference>
<reference evidence="2" key="1">
    <citation type="submission" date="2014-01" db="EMBL/GenBank/DDBJ databases">
        <title>The genome of the white-rot fungus Pycnoporus cinnabarinus: a basidiomycete model with a versatile arsenal for lignocellulosic biomass breakdown.</title>
        <authorList>
            <person name="Levasseur A."/>
            <person name="Lomascolo A."/>
            <person name="Ruiz-Duenas F.J."/>
            <person name="Uzan E."/>
            <person name="Piumi F."/>
            <person name="Kues U."/>
            <person name="Ram A.F.J."/>
            <person name="Murat C."/>
            <person name="Haon M."/>
            <person name="Benoit I."/>
            <person name="Arfi Y."/>
            <person name="Chevret D."/>
            <person name="Drula E."/>
            <person name="Kwon M.J."/>
            <person name="Gouret P."/>
            <person name="Lesage-Meessen L."/>
            <person name="Lombard V."/>
            <person name="Mariette J."/>
            <person name="Noirot C."/>
            <person name="Park J."/>
            <person name="Patyshakuliyeva A."/>
            <person name="Wieneger R.A.B."/>
            <person name="Wosten H.A.B."/>
            <person name="Martin F."/>
            <person name="Coutinho P.M."/>
            <person name="de Vries R."/>
            <person name="Martinez A.T."/>
            <person name="Klopp C."/>
            <person name="Pontarotti P."/>
            <person name="Henrissat B."/>
            <person name="Record E."/>
        </authorList>
    </citation>
    <scope>NUCLEOTIDE SEQUENCE [LARGE SCALE GENOMIC DNA]</scope>
    <source>
        <strain evidence="2">BRFM137</strain>
    </source>
</reference>
<dbReference type="HOGENOM" id="CLU_270416_0_0_1"/>
<feature type="region of interest" description="Disordered" evidence="1">
    <location>
        <begin position="1069"/>
        <end position="1096"/>
    </location>
</feature>
<accession>A0A060SU21</accession>
<protein>
    <submittedName>
        <fullName evidence="2">Uncharacterized protein</fullName>
    </submittedName>
</protein>
<dbReference type="InterPro" id="IPR004242">
    <property type="entry name" value="Transposase_21"/>
</dbReference>
<name>A0A060SU21_PYCCI</name>
<gene>
    <name evidence="2" type="ORF">BN946_scf184655.g2</name>
</gene>
<dbReference type="Pfam" id="PF02992">
    <property type="entry name" value="Transposase_21"/>
    <property type="match status" value="1"/>
</dbReference>